<protein>
    <recommendedName>
        <fullName evidence="4">Peptidase M1 membrane alanine aminopeptidase domain-containing protein</fullName>
    </recommendedName>
</protein>
<dbReference type="SUPFAM" id="SSF55486">
    <property type="entry name" value="Metalloproteases ('zincins'), catalytic domain"/>
    <property type="match status" value="1"/>
</dbReference>
<reference evidence="2" key="2">
    <citation type="journal article" date="2016" name="Genome Announc.">
        <title>Draft Genome Sequences of Two Novel Amoeba-Resistant Intranuclear Bacteria, 'Candidatus Berkiella cookevillensis' and 'Candidatus Berkiella aquae'.</title>
        <authorList>
            <person name="Mehari Y.T."/>
            <person name="Arivett B.A."/>
            <person name="Farone A.L."/>
            <person name="Gunderson J.H."/>
            <person name="Farone M.B."/>
        </authorList>
    </citation>
    <scope>NUCLEOTIDE SEQUENCE</scope>
    <source>
        <strain evidence="2">CC99</strain>
    </source>
</reference>
<name>A0A0Q9YKP9_9GAMM</name>
<dbReference type="EMBL" id="LKHV01000015">
    <property type="protein sequence ID" value="KRG17540.1"/>
    <property type="molecule type" value="Genomic_DNA"/>
</dbReference>
<accession>A0A0Q9YKP9</accession>
<sequence>MNYTLKAVFFLLVSFCNLESYCQPVKYQLSQSKGVDAKNLVHIEMTFQSDKSGVTKLLLPDKWTDADHLFENIVNVILKNKETQNVWLIDSALPFEKYIISPPNTELKLTYDLIDNSQHNFKPHINEKYFSFIGKTAFIVPELQGDNESNNIILEWLVPEAQKSYRLVNSYGIDQKCQKISKEELLEGIFQGGDLFISLHGDGDHKIIFSYSQEYSTRSNYEKDAVNLIMAQRLAMQDNNIPYYFIPSIIELDKIFSATHLKNSVLFVYGDDWLSLPRDELIRHMAHEFFHYWIGHKIKASNDYLSSMWFFEGFNDFISIELAFQSEFLRENAYVDIKNRLLKAHYVSPFQAISNKNVALYYWDNPELHGAPYIKGHLFAQFCDQILKEKNRSLLDVISLLSQPNSPYYKERFTEKDLINALANLVSLDIYEAYVKYFIKCECFGDEIDLKLKGYPLDFVNFNMPNYNLNVVATFIENRIIGLSKENELYRLGFRDGWPISNMKIDPLLKTEFIEVDIFDPADKLKKIVLKPYHYSLRIPAFKQK</sequence>
<organism evidence="1">
    <name type="scientific">Candidatus Berkiella cookevillensis</name>
    <dbReference type="NCBI Taxonomy" id="437022"/>
    <lineage>
        <taxon>Bacteria</taxon>
        <taxon>Pseudomonadati</taxon>
        <taxon>Pseudomonadota</taxon>
        <taxon>Gammaproteobacteria</taxon>
        <taxon>Candidatus Berkiellales</taxon>
        <taxon>Candidatus Berkiellaceae</taxon>
        <taxon>Candidatus Berkiella</taxon>
    </lineage>
</organism>
<dbReference type="EMBL" id="LKHV02000001">
    <property type="protein sequence ID" value="MCS5707962.1"/>
    <property type="molecule type" value="Genomic_DNA"/>
</dbReference>
<dbReference type="OrthoDB" id="6058696at2"/>
<reference evidence="1" key="1">
    <citation type="submission" date="2015-09" db="EMBL/GenBank/DDBJ databases">
        <title>Draft Genome Sequences of Two Novel Amoeba-resistant Intranuclear Bacteria, Candidatus Berkiella cookevillensis and Candidatus Berkiella aquae.</title>
        <authorList>
            <person name="Mehari Y.T."/>
            <person name="Arivett B.A."/>
            <person name="Farone A.L."/>
            <person name="Gunderson J.H."/>
            <person name="Farone M.B."/>
        </authorList>
    </citation>
    <scope>NUCLEOTIDE SEQUENCE [LARGE SCALE GENOMIC DNA]</scope>
    <source>
        <strain evidence="1">CC99</strain>
    </source>
</reference>
<gene>
    <name evidence="2" type="ORF">CC99x_003495</name>
    <name evidence="1" type="ORF">CC99x_02285</name>
</gene>
<dbReference type="Gene3D" id="1.10.390.10">
    <property type="entry name" value="Neutral Protease Domain 2"/>
    <property type="match status" value="1"/>
</dbReference>
<dbReference type="AlphaFoldDB" id="A0A0Q9YKP9"/>
<dbReference type="InterPro" id="IPR027268">
    <property type="entry name" value="Peptidase_M4/M1_CTD_sf"/>
</dbReference>
<dbReference type="STRING" id="437022.CC99x_02285"/>
<dbReference type="Proteomes" id="UP000051494">
    <property type="component" value="Unassembled WGS sequence"/>
</dbReference>
<keyword evidence="3" id="KW-1185">Reference proteome</keyword>
<evidence type="ECO:0000313" key="1">
    <source>
        <dbReference type="EMBL" id="KRG17540.1"/>
    </source>
</evidence>
<proteinExistence type="predicted"/>
<reference evidence="2" key="3">
    <citation type="submission" date="2021-06" db="EMBL/GenBank/DDBJ databases">
        <title>Genomic Description and Analysis of Intracellular Bacteria, Candidatus Berkiella cookevillensis and Candidatus Berkiella aquae.</title>
        <authorList>
            <person name="Kidane D.T."/>
            <person name="Mehari Y.T."/>
            <person name="Rice F.C."/>
            <person name="Arivett B.A."/>
            <person name="Farone A.L."/>
            <person name="Berk S.G."/>
            <person name="Farone M.B."/>
        </authorList>
    </citation>
    <scope>NUCLEOTIDE SEQUENCE</scope>
    <source>
        <strain evidence="2">CC99</strain>
    </source>
</reference>
<evidence type="ECO:0000313" key="3">
    <source>
        <dbReference type="Proteomes" id="UP000051494"/>
    </source>
</evidence>
<evidence type="ECO:0008006" key="4">
    <source>
        <dbReference type="Google" id="ProtNLM"/>
    </source>
</evidence>
<dbReference type="RefSeq" id="WP_057625380.1">
    <property type="nucleotide sequence ID" value="NZ_LKHV02000001.1"/>
</dbReference>
<comment type="caution">
    <text evidence="1">The sequence shown here is derived from an EMBL/GenBank/DDBJ whole genome shotgun (WGS) entry which is preliminary data.</text>
</comment>
<evidence type="ECO:0000313" key="2">
    <source>
        <dbReference type="EMBL" id="MCS5707962.1"/>
    </source>
</evidence>